<keyword evidence="7" id="KW-0456">Lyase</keyword>
<name>A0AA46AK81_9CLOT</name>
<feature type="domain" description="HpcH/HpaI aldolase/citrate lyase" evidence="6">
    <location>
        <begin position="6"/>
        <end position="225"/>
    </location>
</feature>
<dbReference type="Proteomes" id="UP001158066">
    <property type="component" value="Unassembled WGS sequence"/>
</dbReference>
<dbReference type="GO" id="GO:0016829">
    <property type="term" value="F:lyase activity"/>
    <property type="evidence" value="ECO:0007669"/>
    <property type="project" value="UniProtKB-KW"/>
</dbReference>
<dbReference type="InterPro" id="IPR005000">
    <property type="entry name" value="Aldolase/citrate-lyase_domain"/>
</dbReference>
<dbReference type="GO" id="GO:0006107">
    <property type="term" value="P:oxaloacetate metabolic process"/>
    <property type="evidence" value="ECO:0007669"/>
    <property type="project" value="TreeGrafter"/>
</dbReference>
<gene>
    <name evidence="7" type="ORF">SAMN06296020_11717</name>
</gene>
<dbReference type="GO" id="GO:0000287">
    <property type="term" value="F:magnesium ion binding"/>
    <property type="evidence" value="ECO:0007669"/>
    <property type="project" value="TreeGrafter"/>
</dbReference>
<evidence type="ECO:0000256" key="2">
    <source>
        <dbReference type="ARBA" id="ARBA00022723"/>
    </source>
</evidence>
<feature type="binding site" evidence="4">
    <location>
        <position position="130"/>
    </location>
    <ligand>
        <name>substrate</name>
    </ligand>
</feature>
<accession>A0AA46AK81</accession>
<dbReference type="SUPFAM" id="SSF51621">
    <property type="entry name" value="Phosphoenolpyruvate/pyruvate domain"/>
    <property type="match status" value="1"/>
</dbReference>
<feature type="binding site" evidence="5">
    <location>
        <position position="130"/>
    </location>
    <ligand>
        <name>Mg(2+)</name>
        <dbReference type="ChEBI" id="CHEBI:18420"/>
    </ligand>
</feature>
<feature type="binding site" evidence="5">
    <location>
        <position position="157"/>
    </location>
    <ligand>
        <name>Mg(2+)</name>
        <dbReference type="ChEBI" id="CHEBI:18420"/>
    </ligand>
</feature>
<comment type="caution">
    <text evidence="7">The sequence shown here is derived from an EMBL/GenBank/DDBJ whole genome shotgun (WGS) entry which is preliminary data.</text>
</comment>
<evidence type="ECO:0000256" key="1">
    <source>
        <dbReference type="ARBA" id="ARBA00001946"/>
    </source>
</evidence>
<evidence type="ECO:0000256" key="3">
    <source>
        <dbReference type="ARBA" id="ARBA00022842"/>
    </source>
</evidence>
<feature type="binding site" evidence="4">
    <location>
        <position position="67"/>
    </location>
    <ligand>
        <name>substrate</name>
    </ligand>
</feature>
<dbReference type="PIRSF" id="PIRSF015582">
    <property type="entry name" value="Cit_lyase_B"/>
    <property type="match status" value="1"/>
</dbReference>
<keyword evidence="8" id="KW-1185">Reference proteome</keyword>
<sequence>MKQLRRTMLFVPADHPGMMFEAPVFQPDCIIFDLEDAISLKEKDSARNLLVEALKAIDFGNCEVFARINPLYTPFGEKDVRRLVPAGLQNFRLPMTESPEDILRLDQLLTALEKEHELPRGELKILGAIETAKGVINAPAIATASPRLIGISFGAEDFTRSMTTERSQTGEELFWARSHVVLAARAAGIDAIDTVFTALGDEEGFDREVSMAKQLGFSGKSVIHPSQIKTVHRIFTPANDEIIHAQRIINAMHAAEANGSGVIVVDGKMVDSPVVLKAQRVLDLAKGANLLPGGGEA</sequence>
<evidence type="ECO:0000256" key="5">
    <source>
        <dbReference type="PIRSR" id="PIRSR015582-2"/>
    </source>
</evidence>
<dbReference type="PANTHER" id="PTHR32308:SF10">
    <property type="entry name" value="CITRATE LYASE SUBUNIT BETA"/>
    <property type="match status" value="1"/>
</dbReference>
<dbReference type="PANTHER" id="PTHR32308">
    <property type="entry name" value="LYASE BETA SUBUNIT, PUTATIVE (AFU_ORTHOLOGUE AFUA_4G13030)-RELATED"/>
    <property type="match status" value="1"/>
</dbReference>
<keyword evidence="2 5" id="KW-0479">Metal-binding</keyword>
<dbReference type="EMBL" id="FXUF01000017">
    <property type="protein sequence ID" value="SMP68508.1"/>
    <property type="molecule type" value="Genomic_DNA"/>
</dbReference>
<dbReference type="Pfam" id="PF03328">
    <property type="entry name" value="HpcH_HpaI"/>
    <property type="match status" value="1"/>
</dbReference>
<keyword evidence="3 5" id="KW-0460">Magnesium</keyword>
<evidence type="ECO:0000256" key="4">
    <source>
        <dbReference type="PIRSR" id="PIRSR015582-1"/>
    </source>
</evidence>
<dbReference type="InterPro" id="IPR040442">
    <property type="entry name" value="Pyrv_kinase-like_dom_sf"/>
</dbReference>
<evidence type="ECO:0000313" key="7">
    <source>
        <dbReference type="EMBL" id="SMP68508.1"/>
    </source>
</evidence>
<dbReference type="Gene3D" id="3.20.20.60">
    <property type="entry name" value="Phosphoenolpyruvate-binding domains"/>
    <property type="match status" value="1"/>
</dbReference>
<evidence type="ECO:0000259" key="6">
    <source>
        <dbReference type="Pfam" id="PF03328"/>
    </source>
</evidence>
<dbReference type="AlphaFoldDB" id="A0AA46AK81"/>
<reference evidence="7" key="1">
    <citation type="submission" date="2017-05" db="EMBL/GenBank/DDBJ databases">
        <authorList>
            <person name="Varghese N."/>
            <person name="Submissions S."/>
        </authorList>
    </citation>
    <scope>NUCLEOTIDE SEQUENCE</scope>
    <source>
        <strain evidence="7">Su22</strain>
    </source>
</reference>
<protein>
    <submittedName>
        <fullName evidence="7">Citrate lyase subunit beta / citryl-CoA lyase</fullName>
    </submittedName>
</protein>
<evidence type="ECO:0000313" key="8">
    <source>
        <dbReference type="Proteomes" id="UP001158066"/>
    </source>
</evidence>
<dbReference type="InterPro" id="IPR011206">
    <property type="entry name" value="Citrate_lyase_beta/mcl1/mcl2"/>
</dbReference>
<dbReference type="InterPro" id="IPR015813">
    <property type="entry name" value="Pyrv/PenolPyrv_kinase-like_dom"/>
</dbReference>
<organism evidence="7 8">
    <name type="scientific">Anoxynatronum buryatiense</name>
    <dbReference type="NCBI Taxonomy" id="489973"/>
    <lineage>
        <taxon>Bacteria</taxon>
        <taxon>Bacillati</taxon>
        <taxon>Bacillota</taxon>
        <taxon>Clostridia</taxon>
        <taxon>Eubacteriales</taxon>
        <taxon>Clostridiaceae</taxon>
        <taxon>Anoxynatronum</taxon>
    </lineage>
</organism>
<proteinExistence type="predicted"/>
<dbReference type="RefSeq" id="WP_283410512.1">
    <property type="nucleotide sequence ID" value="NZ_FXUF01000017.1"/>
</dbReference>
<comment type="cofactor">
    <cofactor evidence="1">
        <name>Mg(2+)</name>
        <dbReference type="ChEBI" id="CHEBI:18420"/>
    </cofactor>
</comment>